<dbReference type="AlphaFoldDB" id="A0A165CI70"/>
<evidence type="ECO:0000313" key="2">
    <source>
        <dbReference type="Proteomes" id="UP000077266"/>
    </source>
</evidence>
<gene>
    <name evidence="1" type="ORF">EXIGLDRAFT_778488</name>
</gene>
<dbReference type="STRING" id="1314781.A0A165CI70"/>
<dbReference type="EMBL" id="KV426319">
    <property type="protein sequence ID" value="KZV82516.1"/>
    <property type="molecule type" value="Genomic_DNA"/>
</dbReference>
<dbReference type="InParanoid" id="A0A165CI70"/>
<dbReference type="OrthoDB" id="2802356at2759"/>
<keyword evidence="2" id="KW-1185">Reference proteome</keyword>
<dbReference type="Pfam" id="PF12585">
    <property type="entry name" value="DUF3759"/>
    <property type="match status" value="1"/>
</dbReference>
<organism evidence="1 2">
    <name type="scientific">Exidia glandulosa HHB12029</name>
    <dbReference type="NCBI Taxonomy" id="1314781"/>
    <lineage>
        <taxon>Eukaryota</taxon>
        <taxon>Fungi</taxon>
        <taxon>Dikarya</taxon>
        <taxon>Basidiomycota</taxon>
        <taxon>Agaricomycotina</taxon>
        <taxon>Agaricomycetes</taxon>
        <taxon>Auriculariales</taxon>
        <taxon>Exidiaceae</taxon>
        <taxon>Exidia</taxon>
    </lineage>
</organism>
<name>A0A165CI70_EXIGL</name>
<reference evidence="1 2" key="1">
    <citation type="journal article" date="2016" name="Mol. Biol. Evol.">
        <title>Comparative Genomics of Early-Diverging Mushroom-Forming Fungi Provides Insights into the Origins of Lignocellulose Decay Capabilities.</title>
        <authorList>
            <person name="Nagy L.G."/>
            <person name="Riley R."/>
            <person name="Tritt A."/>
            <person name="Adam C."/>
            <person name="Daum C."/>
            <person name="Floudas D."/>
            <person name="Sun H."/>
            <person name="Yadav J.S."/>
            <person name="Pangilinan J."/>
            <person name="Larsson K.H."/>
            <person name="Matsuura K."/>
            <person name="Barry K."/>
            <person name="Labutti K."/>
            <person name="Kuo R."/>
            <person name="Ohm R.A."/>
            <person name="Bhattacharya S.S."/>
            <person name="Shirouzu T."/>
            <person name="Yoshinaga Y."/>
            <person name="Martin F.M."/>
            <person name="Grigoriev I.V."/>
            <person name="Hibbett D.S."/>
        </authorList>
    </citation>
    <scope>NUCLEOTIDE SEQUENCE [LARGE SCALE GENOMIC DNA]</scope>
    <source>
        <strain evidence="1 2">HHB12029</strain>
    </source>
</reference>
<proteinExistence type="predicted"/>
<sequence length="389" mass="42083">MAYYGYYQQNPNWGSQSYAFQAPPVPTYQPQPTWRGADYYSAHYGQPDNSLFDYVWSRVRGAFVGQGFSREEAKHWHRRVYGGLGDIPGMEPQHVGAAAGYEALRIWQYHKAVYRQPLSDDHEREREALAGLAIGEASKLWQYTGRFSDKYGRREACEVAASTAERVFNEKYDYDAYEAYDSRPRSRRGSYSRAITPSGYEYGSQYGGASQYGGGGSSYGGGGDDYDYQRRLRRRRSSSSVYDYDYGARPSSAMGYAAAIPTTPAMGMGVMPTTPYAGGAYGASYATAGQPLTYAASPGAAYGATGYPQAGYAQQAGYGQQAGYAAAYPTTSAYGAASGYPAGSAYAGAGYATSPYAGGAGAYPTLGSAGYEASYPGGYRPRQQYPYGF</sequence>
<protein>
    <submittedName>
        <fullName evidence="1">Uncharacterized protein</fullName>
    </submittedName>
</protein>
<dbReference type="InterPro" id="IPR022234">
    <property type="entry name" value="DUF3759"/>
</dbReference>
<accession>A0A165CI70</accession>
<dbReference type="Proteomes" id="UP000077266">
    <property type="component" value="Unassembled WGS sequence"/>
</dbReference>
<evidence type="ECO:0000313" key="1">
    <source>
        <dbReference type="EMBL" id="KZV82516.1"/>
    </source>
</evidence>